<dbReference type="Proteomes" id="UP000480164">
    <property type="component" value="Unassembled WGS sequence"/>
</dbReference>
<name>A0ABW9RA39_9GAMM</name>
<reference evidence="1 2" key="1">
    <citation type="submission" date="2019-11" db="EMBL/GenBank/DDBJ databases">
        <title>Erwinia sp. nov., isolated from feces of birds in Tibet plateau of China.</title>
        <authorList>
            <person name="Ge Y."/>
        </authorList>
    </citation>
    <scope>NUCLEOTIDE SEQUENCE [LARGE SCALE GENOMIC DNA]</scope>
    <source>
        <strain evidence="1 2">J316</strain>
    </source>
</reference>
<keyword evidence="2" id="KW-1185">Reference proteome</keyword>
<dbReference type="RefSeq" id="WP_154752277.1">
    <property type="nucleotide sequence ID" value="NZ_WLZX01000002.1"/>
</dbReference>
<accession>A0ABW9RA39</accession>
<evidence type="ECO:0000313" key="1">
    <source>
        <dbReference type="EMBL" id="MTD26998.1"/>
    </source>
</evidence>
<comment type="caution">
    <text evidence="1">The sequence shown here is derived from an EMBL/GenBank/DDBJ whole genome shotgun (WGS) entry which is preliminary data.</text>
</comment>
<protein>
    <submittedName>
        <fullName evidence="1">Uncharacterized protein</fullName>
    </submittedName>
</protein>
<dbReference type="EMBL" id="WLZX01000002">
    <property type="protein sequence ID" value="MTD26998.1"/>
    <property type="molecule type" value="Genomic_DNA"/>
</dbReference>
<evidence type="ECO:0000313" key="2">
    <source>
        <dbReference type="Proteomes" id="UP000480164"/>
    </source>
</evidence>
<organism evidence="1 2">
    <name type="scientific">Erwinia sorbitola</name>
    <dbReference type="NCBI Taxonomy" id="2681984"/>
    <lineage>
        <taxon>Bacteria</taxon>
        <taxon>Pseudomonadati</taxon>
        <taxon>Pseudomonadota</taxon>
        <taxon>Gammaproteobacteria</taxon>
        <taxon>Enterobacterales</taxon>
        <taxon>Erwiniaceae</taxon>
        <taxon>Erwinia</taxon>
    </lineage>
</organism>
<proteinExistence type="predicted"/>
<sequence length="222" mass="24455">MTDEQIERLVTNILHRLQPPVLVMVTDAEGYRQQICRRLATSGQRMQLALDDTIADSAQWQKTGEVLPAHVWHKALPSEPYRALLLPFLDYPLAAQLVNGNLQSPVAQRLHDALLAGIPVLALRYHCDPESELNQLCGVKANSAYAAKIQSTLSQLAAAGVRLCTMNELLNILASDQPEATPVGLPRRYLTVTDVEMNPSLATTPDALLTDAAKDFLNERKI</sequence>
<gene>
    <name evidence="1" type="ORF">GK011_08610</name>
</gene>